<reference evidence="2" key="1">
    <citation type="journal article" date="2014" name="Int. J. Syst. Evol. Microbiol.">
        <title>Complete genome sequence of Corynebacterium casei LMG S-19264T (=DSM 44701T), isolated from a smear-ripened cheese.</title>
        <authorList>
            <consortium name="US DOE Joint Genome Institute (JGI-PGF)"/>
            <person name="Walter F."/>
            <person name="Albersmeier A."/>
            <person name="Kalinowski J."/>
            <person name="Ruckert C."/>
        </authorList>
    </citation>
    <scope>NUCLEOTIDE SEQUENCE</scope>
    <source>
        <strain evidence="2">CGMCC 1.15448</strain>
    </source>
</reference>
<feature type="chain" id="PRO_5035198715" description="Macroglobulin domain-containing protein" evidence="1">
    <location>
        <begin position="20"/>
        <end position="769"/>
    </location>
</feature>
<reference evidence="2" key="2">
    <citation type="submission" date="2020-09" db="EMBL/GenBank/DDBJ databases">
        <authorList>
            <person name="Sun Q."/>
            <person name="Zhou Y."/>
        </authorList>
    </citation>
    <scope>NUCLEOTIDE SEQUENCE</scope>
    <source>
        <strain evidence="2">CGMCC 1.15448</strain>
    </source>
</reference>
<gene>
    <name evidence="2" type="ORF">GCM10011511_26860</name>
</gene>
<dbReference type="Proteomes" id="UP000607559">
    <property type="component" value="Unassembled WGS sequence"/>
</dbReference>
<sequence>MQRIILYVCLALGMGTRVAAQSPLDSLAGRFPQEKVYLHFDRYAYSPGETIWFKAYLLSGFEPSTLSRNIYVDWYDVTGRLLKHMAAPVLEASARGQFDIPAGYTGGSIHVRVYTQWMLNFDSGLLYDRDIPVAGVAHHPQRNAEPARTEIGFFPEGGALITGLPCKVAFKANNQWGIPVMVSGVVQGSDGSFVDSLTVEHDGMGSFFIRPGRGVKYWAMWADASGQQHRNDLPVAAAGGVGLQVQPHADQSTVIVRRTAEVSPMLNLVVHMNQHVIYAAQLNLTSRTEVAVQVPTDSLPTGILQYTLFDAGWKPLAERVSFVNNRLHLFPVDVKVATAGLGRRALNAIEVNVPDTVFTNLSVSVTDADLPAGSDDIVSTLLLSDDIRGAVYHPSYYFSSGGAVVARQLDLVMLTHGWRRFFGQGGLSEMRYPRDSGYLELKGRVREAVAGQPVMLILQAKDSSRKRLLVPVSKDGMFVQRGLVFYDTLKVFYGGKSMQLGTNLLPAPPLPPTSRLPDTTGMQRVQYFEAATADKEKKRQAMVLAPVTVKGHTKRPVDILDEKYATGPFKREAGYQFDVKDDPLAVHSTDIFYYLRQVVPGLEVQYKDGYPVVTWRQSTPGFFVDEAGMRADLVGDIPITEIAYVKVFYPPFLMGGVINPRAGAIAIYTKKGEDVKPLPTKGLNYTLVEGYAAERQFYSPDYSVDPASQTDFLPDVRPTLYWNPYIITDANTHTAEFKFYNNDVSRRLRVVVEGMNATGRLVHVEKIIE</sequence>
<dbReference type="RefSeq" id="WP_188932451.1">
    <property type="nucleotide sequence ID" value="NZ_BMJC01000003.1"/>
</dbReference>
<accession>A0A8J2UE13</accession>
<evidence type="ECO:0000313" key="3">
    <source>
        <dbReference type="Proteomes" id="UP000607559"/>
    </source>
</evidence>
<keyword evidence="1" id="KW-0732">Signal</keyword>
<organism evidence="2 3">
    <name type="scientific">Puia dinghuensis</name>
    <dbReference type="NCBI Taxonomy" id="1792502"/>
    <lineage>
        <taxon>Bacteria</taxon>
        <taxon>Pseudomonadati</taxon>
        <taxon>Bacteroidota</taxon>
        <taxon>Chitinophagia</taxon>
        <taxon>Chitinophagales</taxon>
        <taxon>Chitinophagaceae</taxon>
        <taxon>Puia</taxon>
    </lineage>
</organism>
<evidence type="ECO:0000313" key="2">
    <source>
        <dbReference type="EMBL" id="GGB02217.1"/>
    </source>
</evidence>
<name>A0A8J2UE13_9BACT</name>
<feature type="signal peptide" evidence="1">
    <location>
        <begin position="1"/>
        <end position="19"/>
    </location>
</feature>
<dbReference type="AlphaFoldDB" id="A0A8J2UE13"/>
<dbReference type="Gene3D" id="2.60.40.1930">
    <property type="match status" value="1"/>
</dbReference>
<comment type="caution">
    <text evidence="2">The sequence shown here is derived from an EMBL/GenBank/DDBJ whole genome shotgun (WGS) entry which is preliminary data.</text>
</comment>
<keyword evidence="3" id="KW-1185">Reference proteome</keyword>
<protein>
    <recommendedName>
        <fullName evidence="4">Macroglobulin domain-containing protein</fullName>
    </recommendedName>
</protein>
<evidence type="ECO:0008006" key="4">
    <source>
        <dbReference type="Google" id="ProtNLM"/>
    </source>
</evidence>
<dbReference type="EMBL" id="BMJC01000003">
    <property type="protein sequence ID" value="GGB02217.1"/>
    <property type="molecule type" value="Genomic_DNA"/>
</dbReference>
<proteinExistence type="predicted"/>
<evidence type="ECO:0000256" key="1">
    <source>
        <dbReference type="SAM" id="SignalP"/>
    </source>
</evidence>